<dbReference type="Proteomes" id="UP000307720">
    <property type="component" value="Unassembled WGS sequence"/>
</dbReference>
<protein>
    <submittedName>
        <fullName evidence="1">Uncharacterized protein</fullName>
    </submittedName>
</protein>
<accession>A0AC61R397</accession>
<keyword evidence="2" id="KW-1185">Reference proteome</keyword>
<gene>
    <name evidence="1" type="ORF">E5357_03555</name>
</gene>
<comment type="caution">
    <text evidence="1">The sequence shown here is derived from an EMBL/GenBank/DDBJ whole genome shotgun (WGS) entry which is preliminary data.</text>
</comment>
<dbReference type="EMBL" id="SRZB01000003">
    <property type="protein sequence ID" value="TGY00104.1"/>
    <property type="molecule type" value="Genomic_DNA"/>
</dbReference>
<reference evidence="1" key="1">
    <citation type="submission" date="2019-04" db="EMBL/GenBank/DDBJ databases">
        <title>Microbes associate with the intestines of laboratory mice.</title>
        <authorList>
            <person name="Navarre W."/>
            <person name="Wong E."/>
            <person name="Huang K."/>
            <person name="Tropini C."/>
            <person name="Ng K."/>
            <person name="Yu B."/>
        </authorList>
    </citation>
    <scope>NUCLEOTIDE SEQUENCE</scope>
    <source>
        <strain evidence="1">NM72_1-8</strain>
    </source>
</reference>
<evidence type="ECO:0000313" key="1">
    <source>
        <dbReference type="EMBL" id="TGY00104.1"/>
    </source>
</evidence>
<evidence type="ECO:0000313" key="2">
    <source>
        <dbReference type="Proteomes" id="UP000307720"/>
    </source>
</evidence>
<sequence>MFGYITVNQQELKIKEYNRYRAYYCGLCKSLRERHGIAGQMTLTYDMTFLAILLSGLYEPDSCSGLERCLVHPCRKHKILSNEYTAYAADMNILLAYHKCMDDWLDDKSLWKLSYARLLKKRYKTLEARYPRQVQAINIYMENVHNGEKCRLEDLDLISGYTGVLLSELFTCREDEWSAILRQMGFFLGKFIYLMDAYEDLEADIKKELYNPWIFYRNQTDFEKFCLETLHMMAAECAREFEKLPILMDAEILRNILYSGLWSKYEMIQKNYKEEKEEK</sequence>
<name>A0AC61R397_9FIRM</name>
<proteinExistence type="predicted"/>
<organism evidence="1 2">
    <name type="scientific">Hominisplanchenecus murintestinalis</name>
    <dbReference type="NCBI Taxonomy" id="2941517"/>
    <lineage>
        <taxon>Bacteria</taxon>
        <taxon>Bacillati</taxon>
        <taxon>Bacillota</taxon>
        <taxon>Clostridia</taxon>
        <taxon>Lachnospirales</taxon>
        <taxon>Lachnospiraceae</taxon>
        <taxon>Hominisplanchenecus</taxon>
    </lineage>
</organism>